<feature type="region of interest" description="Disordered" evidence="1">
    <location>
        <begin position="32"/>
        <end position="51"/>
    </location>
</feature>
<keyword evidence="3" id="KW-1185">Reference proteome</keyword>
<proteinExistence type="predicted"/>
<accession>A0A2T9YZE4</accession>
<gene>
    <name evidence="2" type="ORF">BB561_000395</name>
</gene>
<feature type="region of interest" description="Disordered" evidence="1">
    <location>
        <begin position="204"/>
        <end position="229"/>
    </location>
</feature>
<dbReference type="Proteomes" id="UP000245383">
    <property type="component" value="Unassembled WGS sequence"/>
</dbReference>
<comment type="caution">
    <text evidence="2">The sequence shown here is derived from an EMBL/GenBank/DDBJ whole genome shotgun (WGS) entry which is preliminary data.</text>
</comment>
<evidence type="ECO:0000256" key="1">
    <source>
        <dbReference type="SAM" id="MobiDB-lite"/>
    </source>
</evidence>
<evidence type="ECO:0000313" key="2">
    <source>
        <dbReference type="EMBL" id="PVU97722.1"/>
    </source>
</evidence>
<dbReference type="EMBL" id="MBFR01000008">
    <property type="protein sequence ID" value="PVU97722.1"/>
    <property type="molecule type" value="Genomic_DNA"/>
</dbReference>
<name>A0A2T9YZE4_9FUNG</name>
<dbReference type="OrthoDB" id="5564778at2759"/>
<feature type="compositionally biased region" description="Polar residues" evidence="1">
    <location>
        <begin position="204"/>
        <end position="215"/>
    </location>
</feature>
<protein>
    <submittedName>
        <fullName evidence="2">Uncharacterized protein</fullName>
    </submittedName>
</protein>
<dbReference type="AlphaFoldDB" id="A0A2T9YZE4"/>
<organism evidence="2 3">
    <name type="scientific">Smittium simulii</name>
    <dbReference type="NCBI Taxonomy" id="133385"/>
    <lineage>
        <taxon>Eukaryota</taxon>
        <taxon>Fungi</taxon>
        <taxon>Fungi incertae sedis</taxon>
        <taxon>Zoopagomycota</taxon>
        <taxon>Kickxellomycotina</taxon>
        <taxon>Harpellomycetes</taxon>
        <taxon>Harpellales</taxon>
        <taxon>Legeriomycetaceae</taxon>
        <taxon>Smittium</taxon>
    </lineage>
</organism>
<sequence length="459" mass="52102">MSVPSFGSWILDAFGNFFQKAKASASKGSIAVQNSFSPIPSNDFTIGKRSNPLPEAQKLMKKPKISRERRSATKPISKFLVHNNSIEEEYNIINENASNSGSLTQSTPTRIPKIKEYEDYKKNNPEETEFIEASKYPEKGSITFAESEGFSGALSDRKPPEFDYLISEKIKPTFSDTSFLNTKNHEFEIEAIPKYSEYQKISFSNSTNNNELPSNETKEKTVAKKRNKTKSAKLDKELKHFLSKTKKSSAVWQNGVSSSIKFYNPERKKIEGLEKDIQSLKKVASLCNNTRSLSRENSHTLTNDSFNSTMFSETLENESYLLVPPPPPPPLPQKISLVYEQNTTPTQSSLQSLNNSYYNTASFNEQHSAQSHDSRLISENKKRTRSFQVLPEALKKAKKHLRKYNNIDRLNNNNSNLLVNITESPQKKSSVQKNPLIPQLLQEMKSHKLKKTNLLNLKS</sequence>
<feature type="compositionally biased region" description="Polar residues" evidence="1">
    <location>
        <begin position="32"/>
        <end position="44"/>
    </location>
</feature>
<evidence type="ECO:0000313" key="3">
    <source>
        <dbReference type="Proteomes" id="UP000245383"/>
    </source>
</evidence>
<reference evidence="2 3" key="1">
    <citation type="journal article" date="2018" name="MBio">
        <title>Comparative Genomics Reveals the Core Gene Toolbox for the Fungus-Insect Symbiosis.</title>
        <authorList>
            <person name="Wang Y."/>
            <person name="Stata M."/>
            <person name="Wang W."/>
            <person name="Stajich J.E."/>
            <person name="White M.M."/>
            <person name="Moncalvo J.M."/>
        </authorList>
    </citation>
    <scope>NUCLEOTIDE SEQUENCE [LARGE SCALE GENOMIC DNA]</scope>
    <source>
        <strain evidence="2 3">SWE-8-4</strain>
    </source>
</reference>